<evidence type="ECO:0000256" key="1">
    <source>
        <dbReference type="ARBA" id="ARBA00022737"/>
    </source>
</evidence>
<sequence length="323" mass="36442">MKYKAYAATMQSVWFSEDEGQSWSRILTPTGGFYNEARCWSVLTHPERPGELLAGTDQGLYRFTEEKGHFDYIPSPMDNLHILKIAQDPHDPNFIVCGTRPGEIFISEDNGENWTRANLDAATECWFINTTRVTSIHFDPMDRDTIWITIEIDGVIRSSDRGKTWEQLICGLHDNDTHDLVFLDVSGNRTILCSTEDGVHRSTDNGANWEQLKIPQAKWDYFRSLKQPVENSPVVIASVGDKPSGEAGQFLISRDFGDSWAEAKLSHPPNSTLWSIGTNAADTLLLFAATIFGQIFKSTDGGESWHKIQRELGEIRMITWAPI</sequence>
<dbReference type="GO" id="GO:0010411">
    <property type="term" value="P:xyloglucan metabolic process"/>
    <property type="evidence" value="ECO:0007669"/>
    <property type="project" value="TreeGrafter"/>
</dbReference>
<dbReference type="Pfam" id="PF02012">
    <property type="entry name" value="BNR"/>
    <property type="match status" value="1"/>
</dbReference>
<dbReference type="AlphaFoldDB" id="A0A381ULW8"/>
<proteinExistence type="predicted"/>
<dbReference type="InterPro" id="IPR002860">
    <property type="entry name" value="BNR_rpt"/>
</dbReference>
<dbReference type="PANTHER" id="PTHR43739">
    <property type="entry name" value="XYLOGLUCANASE (EUROFUNG)"/>
    <property type="match status" value="1"/>
</dbReference>
<dbReference type="Pfam" id="PF15902">
    <property type="entry name" value="Sortilin-Vps10"/>
    <property type="match status" value="1"/>
</dbReference>
<evidence type="ECO:0000259" key="2">
    <source>
        <dbReference type="Pfam" id="PF15902"/>
    </source>
</evidence>
<keyword evidence="1" id="KW-0677">Repeat</keyword>
<dbReference type="CDD" id="cd15482">
    <property type="entry name" value="Sialidase_non-viral"/>
    <property type="match status" value="1"/>
</dbReference>
<feature type="domain" description="Sortilin N-terminal" evidence="2">
    <location>
        <begin position="155"/>
        <end position="261"/>
    </location>
</feature>
<dbReference type="InterPro" id="IPR052025">
    <property type="entry name" value="Xyloglucanase_GH74"/>
</dbReference>
<accession>A0A381ULW8</accession>
<protein>
    <recommendedName>
        <fullName evidence="2">Sortilin N-terminal domain-containing protein</fullName>
    </recommendedName>
</protein>
<dbReference type="Gene3D" id="2.130.10.10">
    <property type="entry name" value="YVTN repeat-like/Quinoprotein amine dehydrogenase"/>
    <property type="match status" value="2"/>
</dbReference>
<dbReference type="PANTHER" id="PTHR43739:SF5">
    <property type="entry name" value="EXO-ALPHA-SIALIDASE"/>
    <property type="match status" value="1"/>
</dbReference>
<dbReference type="InterPro" id="IPR031778">
    <property type="entry name" value="Sortilin_N"/>
</dbReference>
<organism evidence="3">
    <name type="scientific">marine metagenome</name>
    <dbReference type="NCBI Taxonomy" id="408172"/>
    <lineage>
        <taxon>unclassified sequences</taxon>
        <taxon>metagenomes</taxon>
        <taxon>ecological metagenomes</taxon>
    </lineage>
</organism>
<reference evidence="3" key="1">
    <citation type="submission" date="2018-05" db="EMBL/GenBank/DDBJ databases">
        <authorList>
            <person name="Lanie J.A."/>
            <person name="Ng W.-L."/>
            <person name="Kazmierczak K.M."/>
            <person name="Andrzejewski T.M."/>
            <person name="Davidsen T.M."/>
            <person name="Wayne K.J."/>
            <person name="Tettelin H."/>
            <person name="Glass J.I."/>
            <person name="Rusch D."/>
            <person name="Podicherti R."/>
            <person name="Tsui H.-C.T."/>
            <person name="Winkler M.E."/>
        </authorList>
    </citation>
    <scope>NUCLEOTIDE SEQUENCE</scope>
</reference>
<gene>
    <name evidence="3" type="ORF">METZ01_LOCUS81191</name>
</gene>
<dbReference type="InterPro" id="IPR015943">
    <property type="entry name" value="WD40/YVTN_repeat-like_dom_sf"/>
</dbReference>
<dbReference type="SUPFAM" id="SSF110296">
    <property type="entry name" value="Oligoxyloglucan reducing end-specific cellobiohydrolase"/>
    <property type="match status" value="2"/>
</dbReference>
<evidence type="ECO:0000313" key="3">
    <source>
        <dbReference type="EMBL" id="SVA28337.1"/>
    </source>
</evidence>
<name>A0A381ULW8_9ZZZZ</name>
<dbReference type="EMBL" id="UINC01006571">
    <property type="protein sequence ID" value="SVA28337.1"/>
    <property type="molecule type" value="Genomic_DNA"/>
</dbReference>